<name>A0A4Y3VKY3_9ACTN</name>
<dbReference type="AlphaFoldDB" id="A0A4Y3VKY3"/>
<evidence type="ECO:0000313" key="3">
    <source>
        <dbReference type="Proteomes" id="UP000317881"/>
    </source>
</evidence>
<keyword evidence="1" id="KW-0812">Transmembrane</keyword>
<gene>
    <name evidence="2" type="ORF">SSP24_39340</name>
</gene>
<dbReference type="Proteomes" id="UP000317881">
    <property type="component" value="Unassembled WGS sequence"/>
</dbReference>
<evidence type="ECO:0000313" key="2">
    <source>
        <dbReference type="EMBL" id="GEC06279.1"/>
    </source>
</evidence>
<evidence type="ECO:0000256" key="1">
    <source>
        <dbReference type="SAM" id="Phobius"/>
    </source>
</evidence>
<sequence>MPAPAMAGTYAQSGFARPEAAIASVPAPQTIAQNPTLRWAAPAAALVVATAIVLCRALRRRR</sequence>
<keyword evidence="1" id="KW-0472">Membrane</keyword>
<protein>
    <recommendedName>
        <fullName evidence="4">Carbon monoxide dehydrogenase subunit G</fullName>
    </recommendedName>
</protein>
<feature type="transmembrane region" description="Helical" evidence="1">
    <location>
        <begin position="39"/>
        <end position="58"/>
    </location>
</feature>
<evidence type="ECO:0008006" key="4">
    <source>
        <dbReference type="Google" id="ProtNLM"/>
    </source>
</evidence>
<accession>A0A4Y3VKY3</accession>
<comment type="caution">
    <text evidence="2">The sequence shown here is derived from an EMBL/GenBank/DDBJ whole genome shotgun (WGS) entry which is preliminary data.</text>
</comment>
<dbReference type="EMBL" id="BJND01000026">
    <property type="protein sequence ID" value="GEC06279.1"/>
    <property type="molecule type" value="Genomic_DNA"/>
</dbReference>
<reference evidence="2 3" key="1">
    <citation type="submission" date="2019-06" db="EMBL/GenBank/DDBJ databases">
        <title>Whole genome shotgun sequence of Streptomyces spinoverrucosus NBRC 14228.</title>
        <authorList>
            <person name="Hosoyama A."/>
            <person name="Uohara A."/>
            <person name="Ohji S."/>
            <person name="Ichikawa N."/>
        </authorList>
    </citation>
    <scope>NUCLEOTIDE SEQUENCE [LARGE SCALE GENOMIC DNA]</scope>
    <source>
        <strain evidence="2 3">NBRC 14228</strain>
    </source>
</reference>
<proteinExistence type="predicted"/>
<keyword evidence="1" id="KW-1133">Transmembrane helix</keyword>
<keyword evidence="3" id="KW-1185">Reference proteome</keyword>
<organism evidence="2 3">
    <name type="scientific">Streptomyces spinoverrucosus</name>
    <dbReference type="NCBI Taxonomy" id="284043"/>
    <lineage>
        <taxon>Bacteria</taxon>
        <taxon>Bacillati</taxon>
        <taxon>Actinomycetota</taxon>
        <taxon>Actinomycetes</taxon>
        <taxon>Kitasatosporales</taxon>
        <taxon>Streptomycetaceae</taxon>
        <taxon>Streptomyces</taxon>
    </lineage>
</organism>